<dbReference type="InterPro" id="IPR016187">
    <property type="entry name" value="CTDL_fold"/>
</dbReference>
<sequence>MLLKWIFAASFFAVVAGDTSAYIFCLTAGGSWEAPAKGPPICRGYNARFESKTKKEAEDACAYKVPFDVVGVKTGWPTLCDFEVRASCPDDWIQIDHECYRANSVLIYQHQARAVCKNITGVDGTLFKLTSTRLQWEIYAAFTNLPGLWMDVEGKRNEKGDLESSLGQLYKWRRPRHTIDTGGSTETHQLMAITQAGVWEVGAHQILYDVPNSVKAMALCKFKPTPSMKSFQETSDILNSIGMKSNVYNNMMLVSFPSMFRFEKDPQNENQISPADLHDKCKSLCEPFGMPCYAAVPNANNAKDMLDFMKKNEIKYALTPILRSTVPKASGDCSQDGGGAARNQFSGVDPLLTKDPLPVSYWKNGPKDACSAIPRVGVLFHEKQEQFFESIPVVEARLICATASEDTAIKSCSKRAIFYDGKCKCKPGFTDANDQANGLSGPRGVKCFSCDYPKDKIILGVVFDSSGSIGTRRFGDTILPFVERLYRAMFGNYVILTRFSTEAQAVDFSEKKDVEAAAREISSLFQWDDGWTMVEKGITETHNIMKRWKGKSPNSPQHLILMTDGDPNHLPETLDAVAALRADGVKMQTVFIKGSYASKIDRAKLVQCGDPNAENSICGLTEVPFEEMKKRSEELSNRLLMKVCDKDDSATGG</sequence>
<dbReference type="SUPFAM" id="SSF53300">
    <property type="entry name" value="vWA-like"/>
    <property type="match status" value="1"/>
</dbReference>
<proteinExistence type="predicted"/>
<name>A0A8S1HW61_9PELO</name>
<dbReference type="Proteomes" id="UP000835052">
    <property type="component" value="Unassembled WGS sequence"/>
</dbReference>
<dbReference type="PANTHER" id="PTHR47753:SF4">
    <property type="entry name" value="C-TYPE LECTIN DOMAIN-CONTAINING PROTEIN"/>
    <property type="match status" value="1"/>
</dbReference>
<dbReference type="PROSITE" id="PS50234">
    <property type="entry name" value="VWFA"/>
    <property type="match status" value="1"/>
</dbReference>
<evidence type="ECO:0000259" key="2">
    <source>
        <dbReference type="PROSITE" id="PS50234"/>
    </source>
</evidence>
<keyword evidence="4" id="KW-1185">Reference proteome</keyword>
<dbReference type="OrthoDB" id="6126019at2759"/>
<accession>A0A8S1HW61</accession>
<dbReference type="InterPro" id="IPR036465">
    <property type="entry name" value="vWFA_dom_sf"/>
</dbReference>
<organism evidence="3 4">
    <name type="scientific">Caenorhabditis auriculariae</name>
    <dbReference type="NCBI Taxonomy" id="2777116"/>
    <lineage>
        <taxon>Eukaryota</taxon>
        <taxon>Metazoa</taxon>
        <taxon>Ecdysozoa</taxon>
        <taxon>Nematoda</taxon>
        <taxon>Chromadorea</taxon>
        <taxon>Rhabditida</taxon>
        <taxon>Rhabditina</taxon>
        <taxon>Rhabditomorpha</taxon>
        <taxon>Rhabditoidea</taxon>
        <taxon>Rhabditidae</taxon>
        <taxon>Peloderinae</taxon>
        <taxon>Caenorhabditis</taxon>
    </lineage>
</organism>
<dbReference type="EMBL" id="CAJGYM010000189">
    <property type="protein sequence ID" value="CAD6199633.1"/>
    <property type="molecule type" value="Genomic_DNA"/>
</dbReference>
<evidence type="ECO:0000313" key="3">
    <source>
        <dbReference type="EMBL" id="CAD6199633.1"/>
    </source>
</evidence>
<dbReference type="InterPro" id="IPR002035">
    <property type="entry name" value="VWF_A"/>
</dbReference>
<reference evidence="3" key="1">
    <citation type="submission" date="2020-10" db="EMBL/GenBank/DDBJ databases">
        <authorList>
            <person name="Kikuchi T."/>
        </authorList>
    </citation>
    <scope>NUCLEOTIDE SEQUENCE</scope>
    <source>
        <strain evidence="3">NKZ352</strain>
    </source>
</reference>
<dbReference type="SMART" id="SM00327">
    <property type="entry name" value="VWA"/>
    <property type="match status" value="1"/>
</dbReference>
<feature type="domain" description="VWFA" evidence="2">
    <location>
        <begin position="458"/>
        <end position="643"/>
    </location>
</feature>
<dbReference type="PANTHER" id="PTHR47753">
    <property type="entry name" value="C-TYPE LECTIN-RELATED"/>
    <property type="match status" value="1"/>
</dbReference>
<dbReference type="AlphaFoldDB" id="A0A8S1HW61"/>
<evidence type="ECO:0000313" key="4">
    <source>
        <dbReference type="Proteomes" id="UP000835052"/>
    </source>
</evidence>
<comment type="caution">
    <text evidence="3">The sequence shown here is derived from an EMBL/GenBank/DDBJ whole genome shotgun (WGS) entry which is preliminary data.</text>
</comment>
<dbReference type="CDD" id="cd00198">
    <property type="entry name" value="vWFA"/>
    <property type="match status" value="1"/>
</dbReference>
<dbReference type="Gene3D" id="3.40.50.410">
    <property type="entry name" value="von Willebrand factor, type A domain"/>
    <property type="match status" value="1"/>
</dbReference>
<dbReference type="Pfam" id="PF00092">
    <property type="entry name" value="VWA"/>
    <property type="match status" value="1"/>
</dbReference>
<feature type="chain" id="PRO_5035922445" description="VWFA domain-containing protein" evidence="1">
    <location>
        <begin position="18"/>
        <end position="653"/>
    </location>
</feature>
<gene>
    <name evidence="3" type="ORF">CAUJ_LOCUS15534</name>
</gene>
<keyword evidence="1" id="KW-0732">Signal</keyword>
<feature type="signal peptide" evidence="1">
    <location>
        <begin position="1"/>
        <end position="17"/>
    </location>
</feature>
<evidence type="ECO:0000256" key="1">
    <source>
        <dbReference type="SAM" id="SignalP"/>
    </source>
</evidence>
<protein>
    <recommendedName>
        <fullName evidence="2">VWFA domain-containing protein</fullName>
    </recommendedName>
</protein>
<dbReference type="SUPFAM" id="SSF56436">
    <property type="entry name" value="C-type lectin-like"/>
    <property type="match status" value="1"/>
</dbReference>